<dbReference type="PhylomeDB" id="Q2ST30"/>
<dbReference type="KEGG" id="mcp:MCAP_0088"/>
<organism evidence="1 2">
    <name type="scientific">Mycoplasma capricolum subsp. capricolum (strain California kid / ATCC 27343 / NCTC 10154)</name>
    <dbReference type="NCBI Taxonomy" id="340047"/>
    <lineage>
        <taxon>Bacteria</taxon>
        <taxon>Bacillati</taxon>
        <taxon>Mycoplasmatota</taxon>
        <taxon>Mollicutes</taxon>
        <taxon>Mycoplasmataceae</taxon>
        <taxon>Mycoplasma</taxon>
    </lineage>
</organism>
<evidence type="ECO:0000313" key="1">
    <source>
        <dbReference type="EMBL" id="ABC01146.1"/>
    </source>
</evidence>
<dbReference type="AlphaFoldDB" id="Q2ST30"/>
<dbReference type="EMBL" id="CP000123">
    <property type="protein sequence ID" value="ABC01146.1"/>
    <property type="molecule type" value="Genomic_DNA"/>
</dbReference>
<reference evidence="1 2" key="1">
    <citation type="submission" date="2005-09" db="EMBL/GenBank/DDBJ databases">
        <authorList>
            <person name="Glass J.I."/>
            <person name="Lartigue C."/>
            <person name="Pfannkoch C."/>
            <person name="Baden-Tillson H."/>
            <person name="Smith H.O."/>
            <person name="Venter J.C."/>
            <person name="Roske K."/>
            <person name="Wise K.S."/>
            <person name="Calcutt M.J."/>
            <person name="Nelson W.C."/>
            <person name="Nierman W.C."/>
        </authorList>
    </citation>
    <scope>NUCLEOTIDE SEQUENCE [LARGE SCALE GENOMIC DNA]</scope>
    <source>
        <strain evidence="2">California kid / ATCC 27343 / NCTC 10154</strain>
    </source>
</reference>
<name>Q2ST30_MYCCT</name>
<proteinExistence type="predicted"/>
<dbReference type="Proteomes" id="UP000001928">
    <property type="component" value="Chromosome"/>
</dbReference>
<gene>
    <name evidence="1" type="ordered locus">MCAP_0088</name>
</gene>
<dbReference type="HOGENOM" id="CLU_3218850_0_0_14"/>
<evidence type="ECO:0000313" key="2">
    <source>
        <dbReference type="Proteomes" id="UP000001928"/>
    </source>
</evidence>
<protein>
    <submittedName>
        <fullName evidence="1">Membrane protein, putative</fullName>
    </submittedName>
</protein>
<sequence length="44" mass="5305">MYFVLTPNFLASSTAIFVIVSLMFYYDQIFKNKFLDLILRFINF</sequence>
<accession>Q2ST30</accession>